<dbReference type="InterPro" id="IPR032820">
    <property type="entry name" value="ATPase_put"/>
</dbReference>
<accession>D3UIJ9</accession>
<feature type="compositionally biased region" description="Polar residues" evidence="1">
    <location>
        <begin position="153"/>
        <end position="170"/>
    </location>
</feature>
<feature type="compositionally biased region" description="Polar residues" evidence="1">
    <location>
        <begin position="94"/>
        <end position="138"/>
    </location>
</feature>
<evidence type="ECO:0000256" key="2">
    <source>
        <dbReference type="SAM" id="Phobius"/>
    </source>
</evidence>
<feature type="transmembrane region" description="Helical" evidence="2">
    <location>
        <begin position="43"/>
        <end position="62"/>
    </location>
</feature>
<sequence>MSREKKAKKIISGVYDLSLGISIVVAILLGVGVGYLLAKYSGITWLFWLGVSWGIGAALLNVQKAYKRTKKALEEMAKDKRYTYTRGNLEHSQDASNPTQGSETPAQEISQNSGQENSKNSAQSVHDSQDSLGTTQENPAGHLQNHAQDPKNLLSSKNSAQHLKSPQSSL</sequence>
<evidence type="ECO:0000256" key="1">
    <source>
        <dbReference type="SAM" id="MobiDB-lite"/>
    </source>
</evidence>
<dbReference type="EMBL" id="FN555004">
    <property type="protein sequence ID" value="CBG40322.1"/>
    <property type="molecule type" value="Genomic_DNA"/>
</dbReference>
<dbReference type="KEGG" id="hms:HMU10650"/>
<feature type="compositionally biased region" description="Basic and acidic residues" evidence="1">
    <location>
        <begin position="80"/>
        <end position="93"/>
    </location>
</feature>
<name>D3UIJ9_HELM1</name>
<feature type="transmembrane region" description="Helical" evidence="2">
    <location>
        <begin position="12"/>
        <end position="37"/>
    </location>
</feature>
<dbReference type="AlphaFoldDB" id="D3UIJ9"/>
<evidence type="ECO:0008006" key="5">
    <source>
        <dbReference type="Google" id="ProtNLM"/>
    </source>
</evidence>
<dbReference type="Pfam" id="PF09527">
    <property type="entry name" value="ATPase_gene1"/>
    <property type="match status" value="1"/>
</dbReference>
<protein>
    <recommendedName>
        <fullName evidence="5">Integral membrane protein</fullName>
    </recommendedName>
</protein>
<keyword evidence="2" id="KW-0472">Membrane</keyword>
<dbReference type="STRING" id="679897.HMU10650"/>
<dbReference type="HOGENOM" id="CLU_1568596_0_0_7"/>
<dbReference type="Proteomes" id="UP000001522">
    <property type="component" value="Chromosome"/>
</dbReference>
<organism evidence="3 4">
    <name type="scientific">Helicobacter mustelae (strain ATCC 43772 / CCUG 25715 / CIP 103759 / LMG 18044 / NCTC 12198 / R85-136P)</name>
    <name type="common">Campylobacter mustelae</name>
    <dbReference type="NCBI Taxonomy" id="679897"/>
    <lineage>
        <taxon>Bacteria</taxon>
        <taxon>Pseudomonadati</taxon>
        <taxon>Campylobacterota</taxon>
        <taxon>Epsilonproteobacteria</taxon>
        <taxon>Campylobacterales</taxon>
        <taxon>Helicobacteraceae</taxon>
        <taxon>Helicobacter</taxon>
    </lineage>
</organism>
<evidence type="ECO:0000313" key="4">
    <source>
        <dbReference type="Proteomes" id="UP000001522"/>
    </source>
</evidence>
<feature type="region of interest" description="Disordered" evidence="1">
    <location>
        <begin position="80"/>
        <end position="170"/>
    </location>
</feature>
<dbReference type="eggNOG" id="COG5336">
    <property type="taxonomic scope" value="Bacteria"/>
</dbReference>
<reference evidence="3 4" key="1">
    <citation type="journal article" date="2010" name="BMC Genomics">
        <title>Comparative genomics and proteomics of Helicobacter mustelae, an ulcerogenic and carcinogenic gastric pathogen.</title>
        <authorList>
            <person name="O'Toole P.W."/>
            <person name="Snelling W.J."/>
            <person name="Canchaya C."/>
            <person name="Forde B.M."/>
            <person name="Hardie K.R."/>
            <person name="Josenhans C."/>
            <person name="Graham R.L.J."/>
            <person name="McMullan G."/>
            <person name="Parkhill J."/>
            <person name="Belda E."/>
            <person name="Bentley S.D."/>
        </authorList>
    </citation>
    <scope>NUCLEOTIDE SEQUENCE [LARGE SCALE GENOMIC DNA]</scope>
    <source>
        <strain evidence="4">ATCC 43772 / LMG 18044 / NCTC 12198 / 12198</strain>
    </source>
</reference>
<keyword evidence="2" id="KW-1133">Transmembrane helix</keyword>
<evidence type="ECO:0000313" key="3">
    <source>
        <dbReference type="EMBL" id="CBG40322.1"/>
    </source>
</evidence>
<proteinExistence type="predicted"/>
<gene>
    <name evidence="3" type="ordered locus">HMU10650</name>
</gene>
<keyword evidence="2" id="KW-0812">Transmembrane</keyword>
<keyword evidence="4" id="KW-1185">Reference proteome</keyword>